<reference evidence="1 2" key="1">
    <citation type="submission" date="2018-08" db="EMBL/GenBank/DDBJ databases">
        <title>Genomic Encyclopedia of Archaeal and Bacterial Type Strains, Phase II (KMG-II): from individual species to whole genera.</title>
        <authorList>
            <person name="Goeker M."/>
        </authorList>
    </citation>
    <scope>NUCLEOTIDE SEQUENCE [LARGE SCALE GENOMIC DNA]</scope>
    <source>
        <strain evidence="1 2">DSM 17099</strain>
    </source>
</reference>
<evidence type="ECO:0008006" key="3">
    <source>
        <dbReference type="Google" id="ProtNLM"/>
    </source>
</evidence>
<accession>A0A3D9XTX5</accession>
<dbReference type="AlphaFoldDB" id="A0A3D9XTX5"/>
<name>A0A3D9XTX5_PARVE</name>
<evidence type="ECO:0000313" key="1">
    <source>
        <dbReference type="EMBL" id="REF70379.1"/>
    </source>
</evidence>
<dbReference type="Proteomes" id="UP000256941">
    <property type="component" value="Unassembled WGS sequence"/>
</dbReference>
<organism evidence="1 2">
    <name type="scientific">Paracoccus versutus</name>
    <name type="common">Thiobacillus versutus</name>
    <dbReference type="NCBI Taxonomy" id="34007"/>
    <lineage>
        <taxon>Bacteria</taxon>
        <taxon>Pseudomonadati</taxon>
        <taxon>Pseudomonadota</taxon>
        <taxon>Alphaproteobacteria</taxon>
        <taxon>Rhodobacterales</taxon>
        <taxon>Paracoccaceae</taxon>
        <taxon>Paracoccus</taxon>
    </lineage>
</organism>
<evidence type="ECO:0000313" key="2">
    <source>
        <dbReference type="Proteomes" id="UP000256941"/>
    </source>
</evidence>
<gene>
    <name evidence="1" type="ORF">BDD41_3111</name>
</gene>
<comment type="caution">
    <text evidence="1">The sequence shown here is derived from an EMBL/GenBank/DDBJ whole genome shotgun (WGS) entry which is preliminary data.</text>
</comment>
<protein>
    <recommendedName>
        <fullName evidence="3">DNA-binding protein</fullName>
    </recommendedName>
</protein>
<dbReference type="RefSeq" id="WP_116222303.1">
    <property type="nucleotide sequence ID" value="NZ_CP038197.1"/>
</dbReference>
<dbReference type="EMBL" id="QTUJ01000002">
    <property type="protein sequence ID" value="REF70379.1"/>
    <property type="molecule type" value="Genomic_DNA"/>
</dbReference>
<proteinExistence type="predicted"/>
<sequence length="69" mass="7996">MIDEFLTEARAYCKARNIKLATLGRYAVDDKELFPRLERGGQCYPRTMDRVRAYMAENPPAQTPEEATR</sequence>